<evidence type="ECO:0000256" key="1">
    <source>
        <dbReference type="ARBA" id="ARBA00004371"/>
    </source>
</evidence>
<dbReference type="SUPFAM" id="SSF50978">
    <property type="entry name" value="WD40 repeat-like"/>
    <property type="match status" value="1"/>
</dbReference>
<dbReference type="GO" id="GO:0005764">
    <property type="term" value="C:lysosome"/>
    <property type="evidence" value="ECO:0007669"/>
    <property type="project" value="UniProtKB-SubCell"/>
</dbReference>
<feature type="repeat" description="WD" evidence="14">
    <location>
        <begin position="9"/>
        <end position="50"/>
    </location>
</feature>
<dbReference type="InterPro" id="IPR037363">
    <property type="entry name" value="Sec13/Seh1_fam"/>
</dbReference>
<evidence type="ECO:0000256" key="11">
    <source>
        <dbReference type="ARBA" id="ARBA00023132"/>
    </source>
</evidence>
<feature type="repeat" description="WD" evidence="14">
    <location>
        <begin position="53"/>
        <end position="87"/>
    </location>
</feature>
<keyword evidence="12" id="KW-0458">Lysosome</keyword>
<dbReference type="GO" id="GO:0031080">
    <property type="term" value="C:nuclear pore outer ring"/>
    <property type="evidence" value="ECO:0007669"/>
    <property type="project" value="TreeGrafter"/>
</dbReference>
<keyword evidence="13" id="KW-0539">Nucleus</keyword>
<dbReference type="GO" id="GO:0032527">
    <property type="term" value="P:protein exit from endoplasmic reticulum"/>
    <property type="evidence" value="ECO:0007669"/>
    <property type="project" value="TreeGrafter"/>
</dbReference>
<dbReference type="SMART" id="SM00320">
    <property type="entry name" value="WD40"/>
    <property type="match status" value="6"/>
</dbReference>
<proteinExistence type="evidence at transcript level"/>
<comment type="similarity">
    <text evidence="3">Belongs to the WD repeat SEC13 family.</text>
</comment>
<dbReference type="PANTHER" id="PTHR11024:SF2">
    <property type="entry name" value="PROTEIN SEC13 HOMOLOG"/>
    <property type="match status" value="1"/>
</dbReference>
<comment type="subcellular location">
    <subcellularLocation>
        <location evidence="1">Lysosome</location>
    </subcellularLocation>
    <subcellularLocation>
        <location evidence="2">Nucleus</location>
        <location evidence="2">Nuclear pore complex</location>
    </subcellularLocation>
</comment>
<evidence type="ECO:0000256" key="12">
    <source>
        <dbReference type="ARBA" id="ARBA00023228"/>
    </source>
</evidence>
<dbReference type="InterPro" id="IPR015943">
    <property type="entry name" value="WD40/YVTN_repeat-like_dom_sf"/>
</dbReference>
<protein>
    <recommendedName>
        <fullName evidence="4">Protein SEC13 homolog</fullName>
    </recommendedName>
</protein>
<dbReference type="EMBL" id="MH799973">
    <property type="protein sequence ID" value="QBH74131.1"/>
    <property type="molecule type" value="mRNA"/>
</dbReference>
<evidence type="ECO:0000256" key="13">
    <source>
        <dbReference type="ARBA" id="ARBA00023242"/>
    </source>
</evidence>
<evidence type="ECO:0000256" key="2">
    <source>
        <dbReference type="ARBA" id="ARBA00004567"/>
    </source>
</evidence>
<evidence type="ECO:0000256" key="4">
    <source>
        <dbReference type="ARBA" id="ARBA00019195"/>
    </source>
</evidence>
<keyword evidence="9" id="KW-0653">Protein transport</keyword>
<evidence type="ECO:0000256" key="6">
    <source>
        <dbReference type="ARBA" id="ARBA00022574"/>
    </source>
</evidence>
<evidence type="ECO:0000256" key="9">
    <source>
        <dbReference type="ARBA" id="ARBA00022927"/>
    </source>
</evidence>
<dbReference type="Gene3D" id="2.130.10.10">
    <property type="entry name" value="YVTN repeat-like/Quinoprotein amine dehydrogenase"/>
    <property type="match status" value="1"/>
</dbReference>
<dbReference type="PROSITE" id="PS50082">
    <property type="entry name" value="WD_REPEATS_2"/>
    <property type="match status" value="3"/>
</dbReference>
<evidence type="ECO:0000256" key="7">
    <source>
        <dbReference type="ARBA" id="ARBA00022737"/>
    </source>
</evidence>
<evidence type="ECO:0000313" key="15">
    <source>
        <dbReference type="EMBL" id="QBH74131.1"/>
    </source>
</evidence>
<dbReference type="Pfam" id="PF00400">
    <property type="entry name" value="WD40"/>
    <property type="match status" value="5"/>
</dbReference>
<reference evidence="15" key="1">
    <citation type="journal article" date="2019" name="Sci. Rep.">
        <title>No signal of deleterious mutation accumulation in conserved gene sequences of extant asexual hexapods.</title>
        <authorList>
            <person name="Brandt A."/>
            <person name="Bast J."/>
            <person name="Scheu S."/>
            <person name="Meusemann K."/>
            <person name="Donath A."/>
            <person name="Schuette K."/>
            <person name="Machida R."/>
            <person name="Kraaijeveld K."/>
        </authorList>
    </citation>
    <scope>NUCLEOTIDE SEQUENCE</scope>
    <source>
        <strain evidence="15">OG5435</strain>
    </source>
</reference>
<dbReference type="GO" id="GO:0051028">
    <property type="term" value="P:mRNA transport"/>
    <property type="evidence" value="ECO:0007669"/>
    <property type="project" value="UniProtKB-KW"/>
</dbReference>
<keyword evidence="11" id="KW-0906">Nuclear pore complex</keyword>
<feature type="repeat" description="WD" evidence="14">
    <location>
        <begin position="202"/>
        <end position="237"/>
    </location>
</feature>
<evidence type="ECO:0000256" key="8">
    <source>
        <dbReference type="ARBA" id="ARBA00022816"/>
    </source>
</evidence>
<dbReference type="GO" id="GO:0030127">
    <property type="term" value="C:COPII vesicle coat"/>
    <property type="evidence" value="ECO:0007669"/>
    <property type="project" value="TreeGrafter"/>
</dbReference>
<keyword evidence="6 14" id="KW-0853">WD repeat</keyword>
<accession>A0A481T055</accession>
<evidence type="ECO:0000256" key="14">
    <source>
        <dbReference type="PROSITE-ProRule" id="PRU00221"/>
    </source>
</evidence>
<sequence length="310" mass="34394">MVSVLNTVDTSHEDMIHDAEMDYYGLRLATCSSDNSVKIFDLKNGSQNLVADLKGHVGPVWQIAWAHPKFGNLLASCSYDRKVIIWKELNEWTKIYEHSVHDSSVNSIAWAPHELGLILACGSADGSISILVNNGDSWETQKILNAHSIGCNSVSWCPAVEPSYDSTSQQKTIVKRLASAGCDNIVKIWKEEGDRWVEETKLEAHSDWVRDVAWAPAIGPPRAALASCSQDRRVIIWTSTDYVSWTPTILNVFDDVIWNVSWSLTGGILAVSGGDNKVSLWRENSEGQWICISELNKGQGNINNPDQRAL</sequence>
<keyword evidence="8" id="KW-0509">mRNA transport</keyword>
<keyword evidence="5" id="KW-0813">Transport</keyword>
<dbReference type="InterPro" id="IPR036322">
    <property type="entry name" value="WD40_repeat_dom_sf"/>
</dbReference>
<keyword evidence="10" id="KW-0811">Translocation</keyword>
<dbReference type="FunFam" id="2.130.10.10:FF:000017">
    <property type="entry name" value="SEC13 homolog (S. cerevisiae)"/>
    <property type="match status" value="1"/>
</dbReference>
<dbReference type="GO" id="GO:0032008">
    <property type="term" value="P:positive regulation of TOR signaling"/>
    <property type="evidence" value="ECO:0007669"/>
    <property type="project" value="TreeGrafter"/>
</dbReference>
<name>A0A481T055_ENCFO</name>
<evidence type="ECO:0000256" key="10">
    <source>
        <dbReference type="ARBA" id="ARBA00023010"/>
    </source>
</evidence>
<dbReference type="PANTHER" id="PTHR11024">
    <property type="entry name" value="NUCLEAR PORE COMPLEX PROTEIN SEC13 / SEH1 FAMILY MEMBER"/>
    <property type="match status" value="1"/>
</dbReference>
<dbReference type="AlphaFoldDB" id="A0A481T055"/>
<dbReference type="GO" id="GO:0005198">
    <property type="term" value="F:structural molecule activity"/>
    <property type="evidence" value="ECO:0007669"/>
    <property type="project" value="InterPro"/>
</dbReference>
<organism evidence="15">
    <name type="scientific">Encarsia formosa</name>
    <name type="common">Whitefly parasite</name>
    <dbReference type="NCBI Taxonomy" id="32400"/>
    <lineage>
        <taxon>Eukaryota</taxon>
        <taxon>Metazoa</taxon>
        <taxon>Ecdysozoa</taxon>
        <taxon>Arthropoda</taxon>
        <taxon>Hexapoda</taxon>
        <taxon>Insecta</taxon>
        <taxon>Pterygota</taxon>
        <taxon>Neoptera</taxon>
        <taxon>Endopterygota</taxon>
        <taxon>Hymenoptera</taxon>
        <taxon>Apocrita</taxon>
        <taxon>Proctotrupomorpha</taxon>
        <taxon>Chalcidoidea</taxon>
        <taxon>Aphelinidae</taxon>
        <taxon>Coccophaginae</taxon>
        <taxon>Encarsia</taxon>
    </lineage>
</organism>
<dbReference type="GO" id="GO:0090114">
    <property type="term" value="P:COPII-coated vesicle budding"/>
    <property type="evidence" value="ECO:0007669"/>
    <property type="project" value="TreeGrafter"/>
</dbReference>
<evidence type="ECO:0000256" key="5">
    <source>
        <dbReference type="ARBA" id="ARBA00022448"/>
    </source>
</evidence>
<evidence type="ECO:0000256" key="3">
    <source>
        <dbReference type="ARBA" id="ARBA00010102"/>
    </source>
</evidence>
<dbReference type="InterPro" id="IPR001680">
    <property type="entry name" value="WD40_rpt"/>
</dbReference>
<dbReference type="GO" id="GO:0006606">
    <property type="term" value="P:protein import into nucleus"/>
    <property type="evidence" value="ECO:0007669"/>
    <property type="project" value="TreeGrafter"/>
</dbReference>
<keyword evidence="7" id="KW-0677">Repeat</keyword>